<dbReference type="EMBL" id="JANPWB010000009">
    <property type="protein sequence ID" value="KAJ1153959.1"/>
    <property type="molecule type" value="Genomic_DNA"/>
</dbReference>
<organism evidence="1 2">
    <name type="scientific">Pleurodeles waltl</name>
    <name type="common">Iberian ribbed newt</name>
    <dbReference type="NCBI Taxonomy" id="8319"/>
    <lineage>
        <taxon>Eukaryota</taxon>
        <taxon>Metazoa</taxon>
        <taxon>Chordata</taxon>
        <taxon>Craniata</taxon>
        <taxon>Vertebrata</taxon>
        <taxon>Euteleostomi</taxon>
        <taxon>Amphibia</taxon>
        <taxon>Batrachia</taxon>
        <taxon>Caudata</taxon>
        <taxon>Salamandroidea</taxon>
        <taxon>Salamandridae</taxon>
        <taxon>Pleurodelinae</taxon>
        <taxon>Pleurodeles</taxon>
    </lineage>
</organism>
<proteinExistence type="predicted"/>
<dbReference type="Proteomes" id="UP001066276">
    <property type="component" value="Chromosome 5"/>
</dbReference>
<keyword evidence="2" id="KW-1185">Reference proteome</keyword>
<protein>
    <submittedName>
        <fullName evidence="1">Uncharacterized protein</fullName>
    </submittedName>
</protein>
<evidence type="ECO:0000313" key="1">
    <source>
        <dbReference type="EMBL" id="KAJ1153959.1"/>
    </source>
</evidence>
<name>A0AAV7RMD5_PLEWA</name>
<accession>A0AAV7RMD5</accession>
<reference evidence="1" key="1">
    <citation type="journal article" date="2022" name="bioRxiv">
        <title>Sequencing and chromosome-scale assembly of the giantPleurodeles waltlgenome.</title>
        <authorList>
            <person name="Brown T."/>
            <person name="Elewa A."/>
            <person name="Iarovenko S."/>
            <person name="Subramanian E."/>
            <person name="Araus A.J."/>
            <person name="Petzold A."/>
            <person name="Susuki M."/>
            <person name="Suzuki K.-i.T."/>
            <person name="Hayashi T."/>
            <person name="Toyoda A."/>
            <person name="Oliveira C."/>
            <person name="Osipova E."/>
            <person name="Leigh N.D."/>
            <person name="Simon A."/>
            <person name="Yun M.H."/>
        </authorList>
    </citation>
    <scope>NUCLEOTIDE SEQUENCE</scope>
    <source>
        <strain evidence="1">20211129_DDA</strain>
        <tissue evidence="1">Liver</tissue>
    </source>
</reference>
<gene>
    <name evidence="1" type="ORF">NDU88_006717</name>
</gene>
<evidence type="ECO:0000313" key="2">
    <source>
        <dbReference type="Proteomes" id="UP001066276"/>
    </source>
</evidence>
<sequence length="76" mass="8183">MEMDAGCLKEASDLTAADGRLHGTLNERNAVESGVHHVMHYFVDFLLMAKAVSGECLRAIELLKAAMAEQGVPLAQ</sequence>
<dbReference type="AlphaFoldDB" id="A0AAV7RMD5"/>
<comment type="caution">
    <text evidence="1">The sequence shown here is derived from an EMBL/GenBank/DDBJ whole genome shotgun (WGS) entry which is preliminary data.</text>
</comment>